<dbReference type="SMART" id="SM00295">
    <property type="entry name" value="B41"/>
    <property type="match status" value="1"/>
</dbReference>
<dbReference type="CDD" id="cd14473">
    <property type="entry name" value="FERM_B-lobe"/>
    <property type="match status" value="1"/>
</dbReference>
<dbReference type="PANTHER" id="PTHR23280:SF13">
    <property type="entry name" value="E3 UBIQUITIN-PROTEIN LIGASE MYLIP"/>
    <property type="match status" value="1"/>
</dbReference>
<dbReference type="PROSITE" id="PS50057">
    <property type="entry name" value="FERM_3"/>
    <property type="match status" value="1"/>
</dbReference>
<feature type="non-terminal residue" evidence="2">
    <location>
        <position position="1"/>
    </location>
</feature>
<dbReference type="InterPro" id="IPR035963">
    <property type="entry name" value="FERM_2"/>
</dbReference>
<sequence length="182" mass="20846">IQGVNQRCKMRCLVSQLNNQQQDVEINPKQTGQVVLDKVLENLGILEVDYFGLQYKGAKSEDLWVNLRNRMCDHDVRNMGGCYNLHLRVKFFVPPHFVQQEPTKELFYIQIKDTVSKGLISLLEPYCDESKLARIVAFIAQAEYGDRGSYQNVSYSEIIVQFCPGVEAKSSLLNQIDSEHSK</sequence>
<dbReference type="GO" id="GO:0006511">
    <property type="term" value="P:ubiquitin-dependent protein catabolic process"/>
    <property type="evidence" value="ECO:0007669"/>
    <property type="project" value="TreeGrafter"/>
</dbReference>
<dbReference type="InterPro" id="IPR029071">
    <property type="entry name" value="Ubiquitin-like_domsf"/>
</dbReference>
<feature type="non-terminal residue" evidence="2">
    <location>
        <position position="182"/>
    </location>
</feature>
<dbReference type="GO" id="GO:0004842">
    <property type="term" value="F:ubiquitin-protein transferase activity"/>
    <property type="evidence" value="ECO:0007669"/>
    <property type="project" value="TreeGrafter"/>
</dbReference>
<dbReference type="Pfam" id="PF09379">
    <property type="entry name" value="FERM_N"/>
    <property type="match status" value="1"/>
</dbReference>
<dbReference type="SUPFAM" id="SSF47031">
    <property type="entry name" value="Second domain of FERM"/>
    <property type="match status" value="1"/>
</dbReference>
<dbReference type="InterPro" id="IPR019748">
    <property type="entry name" value="FERM_central"/>
</dbReference>
<dbReference type="InterPro" id="IPR000299">
    <property type="entry name" value="FERM_domain"/>
</dbReference>
<dbReference type="InterPro" id="IPR018979">
    <property type="entry name" value="FERM_N"/>
</dbReference>
<reference evidence="2" key="1">
    <citation type="submission" date="2014-12" db="EMBL/GenBank/DDBJ databases">
        <title>Insight into the proteome of Arion vulgaris.</title>
        <authorList>
            <person name="Aradska J."/>
            <person name="Bulat T."/>
            <person name="Smidak R."/>
            <person name="Sarate P."/>
            <person name="Gangsoo J."/>
            <person name="Sialana F."/>
            <person name="Bilban M."/>
            <person name="Lubec G."/>
        </authorList>
    </citation>
    <scope>NUCLEOTIDE SEQUENCE</scope>
    <source>
        <tissue evidence="2">Skin</tissue>
    </source>
</reference>
<name>A0A0B6ZEJ8_9EUPU</name>
<dbReference type="PRINTS" id="PR00935">
    <property type="entry name" value="BAND41"/>
</dbReference>
<feature type="domain" description="FERM" evidence="1">
    <location>
        <begin position="10"/>
        <end position="182"/>
    </location>
</feature>
<dbReference type="AlphaFoldDB" id="A0A0B6ZEJ8"/>
<dbReference type="SUPFAM" id="SSF54236">
    <property type="entry name" value="Ubiquitin-like"/>
    <property type="match status" value="1"/>
</dbReference>
<accession>A0A0B6ZEJ8</accession>
<protein>
    <recommendedName>
        <fullName evidence="1">FERM domain-containing protein</fullName>
    </recommendedName>
</protein>
<evidence type="ECO:0000259" key="1">
    <source>
        <dbReference type="PROSITE" id="PS50057"/>
    </source>
</evidence>
<dbReference type="PANTHER" id="PTHR23280">
    <property type="entry name" value="4.1 G PROTEIN"/>
    <property type="match status" value="1"/>
</dbReference>
<organism evidence="2">
    <name type="scientific">Arion vulgaris</name>
    <dbReference type="NCBI Taxonomy" id="1028688"/>
    <lineage>
        <taxon>Eukaryota</taxon>
        <taxon>Metazoa</taxon>
        <taxon>Spiralia</taxon>
        <taxon>Lophotrochozoa</taxon>
        <taxon>Mollusca</taxon>
        <taxon>Gastropoda</taxon>
        <taxon>Heterobranchia</taxon>
        <taxon>Euthyneura</taxon>
        <taxon>Panpulmonata</taxon>
        <taxon>Eupulmonata</taxon>
        <taxon>Stylommatophora</taxon>
        <taxon>Helicina</taxon>
        <taxon>Arionoidea</taxon>
        <taxon>Arionidae</taxon>
        <taxon>Arion</taxon>
    </lineage>
</organism>
<evidence type="ECO:0000313" key="2">
    <source>
        <dbReference type="EMBL" id="CEK67019.1"/>
    </source>
</evidence>
<dbReference type="Gene3D" id="1.20.80.10">
    <property type="match status" value="1"/>
</dbReference>
<dbReference type="EMBL" id="HACG01020154">
    <property type="protein sequence ID" value="CEK67019.1"/>
    <property type="molecule type" value="Transcribed_RNA"/>
</dbReference>
<proteinExistence type="predicted"/>
<gene>
    <name evidence="2" type="primary">ORF61037</name>
</gene>
<dbReference type="Gene3D" id="3.10.20.90">
    <property type="entry name" value="Phosphatidylinositol 3-kinase Catalytic Subunit, Chain A, domain 1"/>
    <property type="match status" value="1"/>
</dbReference>
<dbReference type="InterPro" id="IPR014352">
    <property type="entry name" value="FERM/acyl-CoA-bd_prot_sf"/>
</dbReference>
<dbReference type="InterPro" id="IPR019749">
    <property type="entry name" value="Band_41_domain"/>
</dbReference>